<dbReference type="Proteomes" id="UP000195570">
    <property type="component" value="Unassembled WGS sequence"/>
</dbReference>
<feature type="compositionally biased region" description="Basic residues" evidence="7">
    <location>
        <begin position="199"/>
        <end position="216"/>
    </location>
</feature>
<reference evidence="10" key="1">
    <citation type="submission" date="2016-09" db="EMBL/GenBank/DDBJ databases">
        <authorList>
            <person name="Hebert L."/>
            <person name="Moumen B."/>
        </authorList>
    </citation>
    <scope>NUCLEOTIDE SEQUENCE [LARGE SCALE GENOMIC DNA]</scope>
    <source>
        <strain evidence="10">OVI</strain>
    </source>
</reference>
<evidence type="ECO:0000313" key="10">
    <source>
        <dbReference type="EMBL" id="SCU69007.1"/>
    </source>
</evidence>
<accession>A0A1G4IAS9</accession>
<evidence type="ECO:0000256" key="6">
    <source>
        <dbReference type="ARBA" id="ARBA00023288"/>
    </source>
</evidence>
<dbReference type="Pfam" id="PF00913">
    <property type="entry name" value="Trypan_glycop"/>
    <property type="match status" value="1"/>
</dbReference>
<dbReference type="EMBL" id="CZPT02001128">
    <property type="protein sequence ID" value="SCU69007.1"/>
    <property type="molecule type" value="Genomic_DNA"/>
</dbReference>
<dbReference type="RefSeq" id="XP_067080058.1">
    <property type="nucleotide sequence ID" value="XM_067223957.1"/>
</dbReference>
<evidence type="ECO:0000256" key="2">
    <source>
        <dbReference type="ARBA" id="ARBA00022475"/>
    </source>
</evidence>
<keyword evidence="4" id="KW-0472">Membrane</keyword>
<dbReference type="GO" id="GO:0005886">
    <property type="term" value="C:plasma membrane"/>
    <property type="evidence" value="ECO:0007669"/>
    <property type="project" value="UniProtKB-SubCell"/>
</dbReference>
<gene>
    <name evidence="10" type="ORF">TEOVI_000876700</name>
</gene>
<comment type="subcellular location">
    <subcellularLocation>
        <location evidence="1">Cell membrane</location>
        <topology evidence="1">Lipid-anchor</topology>
        <topology evidence="1">GPI-anchor</topology>
    </subcellularLocation>
</comment>
<evidence type="ECO:0000256" key="3">
    <source>
        <dbReference type="ARBA" id="ARBA00022622"/>
    </source>
</evidence>
<organism evidence="10 11">
    <name type="scientific">Trypanosoma equiperdum</name>
    <dbReference type="NCBI Taxonomy" id="5694"/>
    <lineage>
        <taxon>Eukaryota</taxon>
        <taxon>Discoba</taxon>
        <taxon>Euglenozoa</taxon>
        <taxon>Kinetoplastea</taxon>
        <taxon>Metakinetoplastina</taxon>
        <taxon>Trypanosomatida</taxon>
        <taxon>Trypanosomatidae</taxon>
        <taxon>Trypanosoma</taxon>
    </lineage>
</organism>
<dbReference type="SUPFAM" id="SSF58087">
    <property type="entry name" value="Variant surface glycoprotein (N-terminal domain)"/>
    <property type="match status" value="1"/>
</dbReference>
<keyword evidence="5" id="KW-0325">Glycoprotein</keyword>
<feature type="chain" id="PRO_5009235336" evidence="8">
    <location>
        <begin position="24"/>
        <end position="216"/>
    </location>
</feature>
<keyword evidence="8" id="KW-0732">Signal</keyword>
<dbReference type="AlphaFoldDB" id="A0A1G4IAS9"/>
<dbReference type="GO" id="GO:0098552">
    <property type="term" value="C:side of membrane"/>
    <property type="evidence" value="ECO:0007669"/>
    <property type="project" value="UniProtKB-KW"/>
</dbReference>
<proteinExistence type="predicted"/>
<keyword evidence="2" id="KW-1003">Cell membrane</keyword>
<keyword evidence="11" id="KW-1185">Reference proteome</keyword>
<sequence length="216" mass="22223">MKPGKAVAATALVLGLANTYAAASGGNGISTQAWKPLCDILATLAGLTQKVTADVDAKLEQLHNQAVADLKLRIYVAKRPPQEALELFLVVLAQAELKGSSIADLKGGVAKAIKSTAHSNFLHGGITEFVTIAAQAHSSSGTHGCLIDASTNAATQGAANLAQCKLGVADEPTAPPQDYGHTPEALFKAARITGAAGQHHPKTTATPHKRSTKQPK</sequence>
<evidence type="ECO:0000313" key="11">
    <source>
        <dbReference type="Proteomes" id="UP000195570"/>
    </source>
</evidence>
<evidence type="ECO:0000256" key="7">
    <source>
        <dbReference type="SAM" id="MobiDB-lite"/>
    </source>
</evidence>
<feature type="domain" description="Trypanosome variant surface glycoprotein A-type N-terminal" evidence="9">
    <location>
        <begin position="10"/>
        <end position="202"/>
    </location>
</feature>
<evidence type="ECO:0000256" key="4">
    <source>
        <dbReference type="ARBA" id="ARBA00023136"/>
    </source>
</evidence>
<protein>
    <submittedName>
        <fullName evidence="10">Variant surface glycoprotein (VSG), putative</fullName>
    </submittedName>
</protein>
<comment type="caution">
    <text evidence="10">The sequence shown here is derived from an EMBL/GenBank/DDBJ whole genome shotgun (WGS) entry which is preliminary data.</text>
</comment>
<dbReference type="GO" id="GO:0042783">
    <property type="term" value="P:symbiont-mediated evasion of host immune response"/>
    <property type="evidence" value="ECO:0007669"/>
    <property type="project" value="InterPro"/>
</dbReference>
<evidence type="ECO:0000256" key="5">
    <source>
        <dbReference type="ARBA" id="ARBA00023180"/>
    </source>
</evidence>
<keyword evidence="3" id="KW-0336">GPI-anchor</keyword>
<dbReference type="VEuPathDB" id="TriTrypDB:TEOVI_000876700"/>
<name>A0A1G4IAS9_TRYEQ</name>
<evidence type="ECO:0000259" key="9">
    <source>
        <dbReference type="Pfam" id="PF00913"/>
    </source>
</evidence>
<evidence type="ECO:0000256" key="1">
    <source>
        <dbReference type="ARBA" id="ARBA00004609"/>
    </source>
</evidence>
<evidence type="ECO:0000256" key="8">
    <source>
        <dbReference type="SAM" id="SignalP"/>
    </source>
</evidence>
<feature type="signal peptide" evidence="8">
    <location>
        <begin position="1"/>
        <end position="23"/>
    </location>
</feature>
<dbReference type="InterPro" id="IPR001812">
    <property type="entry name" value="Trypano_VSG_A_N_dom"/>
</dbReference>
<dbReference type="GeneID" id="92382701"/>
<dbReference type="Gene3D" id="3.90.150.10">
    <property type="entry name" value="Variant Surface Glycoprotein, subunit A domain 1"/>
    <property type="match status" value="1"/>
</dbReference>
<feature type="region of interest" description="Disordered" evidence="7">
    <location>
        <begin position="191"/>
        <end position="216"/>
    </location>
</feature>
<keyword evidence="6" id="KW-0449">Lipoprotein</keyword>